<organism evidence="1 2">
    <name type="scientific">Prolemur simus</name>
    <name type="common">Greater bamboo lemur</name>
    <name type="synonym">Hapalemur simus</name>
    <dbReference type="NCBI Taxonomy" id="1328070"/>
    <lineage>
        <taxon>Eukaryota</taxon>
        <taxon>Metazoa</taxon>
        <taxon>Chordata</taxon>
        <taxon>Craniata</taxon>
        <taxon>Vertebrata</taxon>
        <taxon>Euteleostomi</taxon>
        <taxon>Mammalia</taxon>
        <taxon>Eutheria</taxon>
        <taxon>Euarchontoglires</taxon>
        <taxon>Primates</taxon>
        <taxon>Strepsirrhini</taxon>
        <taxon>Lemuriformes</taxon>
        <taxon>Lemuridae</taxon>
        <taxon>Prolemur</taxon>
    </lineage>
</organism>
<evidence type="ECO:0000313" key="2">
    <source>
        <dbReference type="Proteomes" id="UP000694414"/>
    </source>
</evidence>
<evidence type="ECO:0000313" key="1">
    <source>
        <dbReference type="Ensembl" id="ENSPSMP00000008114.1"/>
    </source>
</evidence>
<dbReference type="Proteomes" id="UP000694414">
    <property type="component" value="Unplaced"/>
</dbReference>
<reference evidence="1" key="2">
    <citation type="submission" date="2025-09" db="UniProtKB">
        <authorList>
            <consortium name="Ensembl"/>
        </authorList>
    </citation>
    <scope>IDENTIFICATION</scope>
</reference>
<proteinExistence type="predicted"/>
<dbReference type="AlphaFoldDB" id="A0A8C8YZS3"/>
<protein>
    <submittedName>
        <fullName evidence="1">Uncharacterized protein</fullName>
    </submittedName>
</protein>
<sequence length="72" mass="7652">SPSLASASCHISMCLIGPAPRSCQSLGEGRMECNKNVTGTICEYGALSLAGEYFQSKQYADKHVLFVNAATH</sequence>
<name>A0A8C8YZS3_PROSS</name>
<reference evidence="1" key="1">
    <citation type="submission" date="2025-08" db="UniProtKB">
        <authorList>
            <consortium name="Ensembl"/>
        </authorList>
    </citation>
    <scope>IDENTIFICATION</scope>
</reference>
<keyword evidence="2" id="KW-1185">Reference proteome</keyword>
<dbReference type="Ensembl" id="ENSPSMT00000009560.1">
    <property type="protein sequence ID" value="ENSPSMP00000008114.1"/>
    <property type="gene ID" value="ENSPSMG00000006009.1"/>
</dbReference>
<accession>A0A8C8YZS3</accession>